<reference evidence="2" key="1">
    <citation type="submission" date="2022-11" db="UniProtKB">
        <authorList>
            <consortium name="WormBaseParasite"/>
        </authorList>
    </citation>
    <scope>IDENTIFICATION</scope>
</reference>
<dbReference type="Proteomes" id="UP000887576">
    <property type="component" value="Unplaced"/>
</dbReference>
<sequence length="69" mass="8162">MTMFFLDVPRTVLFHHKIDWFYLSGCIFSIFMLHLFALLFRIANYEKQKLRPYYGPLMAMIGILISAGL</sequence>
<proteinExistence type="predicted"/>
<name>A0AC34Q5E9_9BILA</name>
<evidence type="ECO:0000313" key="2">
    <source>
        <dbReference type="WBParaSite" id="JU765_v2.g13106.t1"/>
    </source>
</evidence>
<organism evidence="1 2">
    <name type="scientific">Panagrolaimus sp. JU765</name>
    <dbReference type="NCBI Taxonomy" id="591449"/>
    <lineage>
        <taxon>Eukaryota</taxon>
        <taxon>Metazoa</taxon>
        <taxon>Ecdysozoa</taxon>
        <taxon>Nematoda</taxon>
        <taxon>Chromadorea</taxon>
        <taxon>Rhabditida</taxon>
        <taxon>Tylenchina</taxon>
        <taxon>Panagrolaimomorpha</taxon>
        <taxon>Panagrolaimoidea</taxon>
        <taxon>Panagrolaimidae</taxon>
        <taxon>Panagrolaimus</taxon>
    </lineage>
</organism>
<evidence type="ECO:0000313" key="1">
    <source>
        <dbReference type="Proteomes" id="UP000887576"/>
    </source>
</evidence>
<accession>A0AC34Q5E9</accession>
<dbReference type="WBParaSite" id="JU765_v2.g13106.t1">
    <property type="protein sequence ID" value="JU765_v2.g13106.t1"/>
    <property type="gene ID" value="JU765_v2.g13106"/>
</dbReference>
<protein>
    <submittedName>
        <fullName evidence="2">Uncharacterized protein</fullName>
    </submittedName>
</protein>